<reference evidence="4" key="1">
    <citation type="submission" date="2016-10" db="EMBL/GenBank/DDBJ databases">
        <authorList>
            <person name="Varghese N."/>
            <person name="Submissions S."/>
        </authorList>
    </citation>
    <scope>NUCLEOTIDE SEQUENCE [LARGE SCALE GENOMIC DNA]</scope>
    <source>
        <strain evidence="4">DSM 22620</strain>
    </source>
</reference>
<dbReference type="EC" id="2.6.1.-" evidence="1"/>
<keyword evidence="1 3" id="KW-0808">Transferase</keyword>
<protein>
    <recommendedName>
        <fullName evidence="1">Aminotransferase</fullName>
        <ecNumber evidence="1">2.6.1.-</ecNumber>
    </recommendedName>
</protein>
<evidence type="ECO:0000313" key="3">
    <source>
        <dbReference type="EMBL" id="SDS03749.1"/>
    </source>
</evidence>
<dbReference type="EMBL" id="LT629759">
    <property type="protein sequence ID" value="SDS03749.1"/>
    <property type="molecule type" value="Genomic_DNA"/>
</dbReference>
<organism evidence="3 4">
    <name type="scientific">Parafannyhessea umbonata</name>
    <dbReference type="NCBI Taxonomy" id="604330"/>
    <lineage>
        <taxon>Bacteria</taxon>
        <taxon>Bacillati</taxon>
        <taxon>Actinomycetota</taxon>
        <taxon>Coriobacteriia</taxon>
        <taxon>Coriobacteriales</taxon>
        <taxon>Atopobiaceae</taxon>
        <taxon>Parafannyhessea</taxon>
    </lineage>
</organism>
<sequence>MAINQKSYDYGAAKSSIREIAAYGAARKAQIGAQNVFDFSLGNPSVPAPDAVRASIVRNAALPASQLHGYTPAAGLPAARQAVADSLNRRFQTSYEPGDLYLTCGAAAAISITLHAIVNPGDEVIVIAPYFPEYRVWIETAGATCVEVMADATTFQVDTAAVDAAITPNTKAVIIDSPNNPVGAVYTRRTLLSLASVLSGRSDELGHPIYLVSDEPYREITYGAEVPWVPAIYDRTIVCYSYSKSLSLPGERIGWTLVPNTNPDHDELVLAVAGAGRKLGFVCAPALFQRVLIDCVDEPTNVEAYARNREALAGGLRRLGYTCIEPEGAFYLWVKSLEPDAEAFFRRARDLELLPVPSNSFGCEGWVRLGYCVSYETIVGSMPAWQKLAESYR</sequence>
<dbReference type="NCBIfam" id="NF005305">
    <property type="entry name" value="PRK06836.1"/>
    <property type="match status" value="1"/>
</dbReference>
<feature type="domain" description="Aminotransferase class I/classII large" evidence="2">
    <location>
        <begin position="35"/>
        <end position="375"/>
    </location>
</feature>
<dbReference type="Pfam" id="PF00155">
    <property type="entry name" value="Aminotran_1_2"/>
    <property type="match status" value="1"/>
</dbReference>
<dbReference type="PROSITE" id="PS00105">
    <property type="entry name" value="AA_TRANSFER_CLASS_1"/>
    <property type="match status" value="1"/>
</dbReference>
<dbReference type="InterPro" id="IPR004838">
    <property type="entry name" value="NHTrfase_class1_PyrdxlP-BS"/>
</dbReference>
<accession>A0A1H1NZG2</accession>
<evidence type="ECO:0000256" key="1">
    <source>
        <dbReference type="RuleBase" id="RU000481"/>
    </source>
</evidence>
<comment type="similarity">
    <text evidence="1">Belongs to the class-I pyridoxal-phosphate-dependent aminotransferase family.</text>
</comment>
<dbReference type="GeneID" id="78501349"/>
<proteinExistence type="inferred from homology"/>
<comment type="cofactor">
    <cofactor evidence="1">
        <name>pyridoxal 5'-phosphate</name>
        <dbReference type="ChEBI" id="CHEBI:597326"/>
    </cofactor>
</comment>
<dbReference type="AlphaFoldDB" id="A0A1H1NZG2"/>
<dbReference type="InterPro" id="IPR015421">
    <property type="entry name" value="PyrdxlP-dep_Trfase_major"/>
</dbReference>
<gene>
    <name evidence="3" type="ORF">SAMN04489857_2023</name>
</gene>
<evidence type="ECO:0000313" key="4">
    <source>
        <dbReference type="Proteomes" id="UP000199480"/>
    </source>
</evidence>
<dbReference type="CDD" id="cd00609">
    <property type="entry name" value="AAT_like"/>
    <property type="match status" value="1"/>
</dbReference>
<dbReference type="InterPro" id="IPR015424">
    <property type="entry name" value="PyrdxlP-dep_Trfase"/>
</dbReference>
<evidence type="ECO:0000259" key="2">
    <source>
        <dbReference type="Pfam" id="PF00155"/>
    </source>
</evidence>
<dbReference type="GO" id="GO:0030170">
    <property type="term" value="F:pyridoxal phosphate binding"/>
    <property type="evidence" value="ECO:0007669"/>
    <property type="project" value="InterPro"/>
</dbReference>
<dbReference type="OrthoDB" id="9763453at2"/>
<dbReference type="PANTHER" id="PTHR42691:SF1">
    <property type="entry name" value="ASPARTATE AMINOTRANSFERASE YHDR-RELATED"/>
    <property type="match status" value="1"/>
</dbReference>
<dbReference type="GO" id="GO:0008483">
    <property type="term" value="F:transaminase activity"/>
    <property type="evidence" value="ECO:0007669"/>
    <property type="project" value="UniProtKB-KW"/>
</dbReference>
<dbReference type="RefSeq" id="WP_090863945.1">
    <property type="nucleotide sequence ID" value="NZ_LT629759.1"/>
</dbReference>
<name>A0A1H1NZG2_9ACTN</name>
<dbReference type="Proteomes" id="UP000199480">
    <property type="component" value="Chromosome I"/>
</dbReference>
<keyword evidence="1 3" id="KW-0032">Aminotransferase</keyword>
<dbReference type="PANTHER" id="PTHR42691">
    <property type="entry name" value="ASPARTATE AMINOTRANSFERASE YHDR-RELATED"/>
    <property type="match status" value="1"/>
</dbReference>
<dbReference type="Gene3D" id="3.40.640.10">
    <property type="entry name" value="Type I PLP-dependent aspartate aminotransferase-like (Major domain)"/>
    <property type="match status" value="1"/>
</dbReference>
<dbReference type="SUPFAM" id="SSF53383">
    <property type="entry name" value="PLP-dependent transferases"/>
    <property type="match status" value="1"/>
</dbReference>
<dbReference type="InterPro" id="IPR004839">
    <property type="entry name" value="Aminotransferase_I/II_large"/>
</dbReference>